<comment type="caution">
    <text evidence="2">The sequence shown here is derived from an EMBL/GenBank/DDBJ whole genome shotgun (WGS) entry which is preliminary data.</text>
</comment>
<name>A0A835Z7E9_9STRA</name>
<reference evidence="2" key="1">
    <citation type="submission" date="2021-02" db="EMBL/GenBank/DDBJ databases">
        <title>First Annotated Genome of the Yellow-green Alga Tribonema minus.</title>
        <authorList>
            <person name="Mahan K.M."/>
        </authorList>
    </citation>
    <scope>NUCLEOTIDE SEQUENCE</scope>
    <source>
        <strain evidence="2">UTEX B ZZ1240</strain>
    </source>
</reference>
<sequence>MTELNKLTYESCKQFLALEEGDKVKIVKVYDGDTVTAAFIRNGIPVKFQCRLEGIDTPELHSSEPHEKALAVKARDALSALTLNKVVTVKSPSLEKYGRILCDLEVDGKSACDEMMALHDVCYAYDGGSKKQW</sequence>
<organism evidence="2 3">
    <name type="scientific">Tribonema minus</name>
    <dbReference type="NCBI Taxonomy" id="303371"/>
    <lineage>
        <taxon>Eukaryota</taxon>
        <taxon>Sar</taxon>
        <taxon>Stramenopiles</taxon>
        <taxon>Ochrophyta</taxon>
        <taxon>PX clade</taxon>
        <taxon>Xanthophyceae</taxon>
        <taxon>Tribonematales</taxon>
        <taxon>Tribonemataceae</taxon>
        <taxon>Tribonema</taxon>
    </lineage>
</organism>
<feature type="domain" description="TNase-like" evidence="1">
    <location>
        <begin position="50"/>
        <end position="115"/>
    </location>
</feature>
<dbReference type="OrthoDB" id="430293at2759"/>
<evidence type="ECO:0000259" key="1">
    <source>
        <dbReference type="Pfam" id="PF00565"/>
    </source>
</evidence>
<dbReference type="AlphaFoldDB" id="A0A835Z7E9"/>
<dbReference type="Proteomes" id="UP000664859">
    <property type="component" value="Unassembled WGS sequence"/>
</dbReference>
<protein>
    <submittedName>
        <fullName evidence="2">FirrV-1-P2</fullName>
    </submittedName>
</protein>
<proteinExistence type="predicted"/>
<dbReference type="Gene3D" id="2.40.50.90">
    <property type="match status" value="1"/>
</dbReference>
<dbReference type="InterPro" id="IPR035437">
    <property type="entry name" value="SNase_OB-fold_sf"/>
</dbReference>
<dbReference type="InterPro" id="IPR016071">
    <property type="entry name" value="Staphylococal_nuclease_OB-fold"/>
</dbReference>
<dbReference type="Pfam" id="PF00565">
    <property type="entry name" value="SNase"/>
    <property type="match status" value="1"/>
</dbReference>
<accession>A0A835Z7E9</accession>
<dbReference type="EMBL" id="JAFCMP010000112">
    <property type="protein sequence ID" value="KAG5186335.1"/>
    <property type="molecule type" value="Genomic_DNA"/>
</dbReference>
<evidence type="ECO:0000313" key="3">
    <source>
        <dbReference type="Proteomes" id="UP000664859"/>
    </source>
</evidence>
<gene>
    <name evidence="2" type="ORF">JKP88DRAFT_156921</name>
</gene>
<keyword evidence="3" id="KW-1185">Reference proteome</keyword>
<evidence type="ECO:0000313" key="2">
    <source>
        <dbReference type="EMBL" id="KAG5186335.1"/>
    </source>
</evidence>
<dbReference type="SUPFAM" id="SSF50199">
    <property type="entry name" value="Staphylococcal nuclease"/>
    <property type="match status" value="1"/>
</dbReference>